<proteinExistence type="predicted"/>
<accession>A0AAV4XCM6</accession>
<feature type="region of interest" description="Disordered" evidence="1">
    <location>
        <begin position="1"/>
        <end position="35"/>
    </location>
</feature>
<gene>
    <name evidence="2" type="ORF">CEXT_351021</name>
</gene>
<dbReference type="EMBL" id="BPLR01017593">
    <property type="protein sequence ID" value="GIY92860.1"/>
    <property type="molecule type" value="Genomic_DNA"/>
</dbReference>
<sequence length="197" mass="23061">MQIKLRKNGHQRMSKTQKNNSRKDEEAAKRRPARLDDARLRARRSSSAILDLFRRNERETADQGQTRLRAQSHDYNHFAFRYNHQPEPLKTLFARYTEPNQITSYLTSGITTHTSNDVVWRRNRNSSIQAHFEREICHKTSSLLPFSDGQNKFPRIRFIGDDNEESKSNSCIVCNHIDRLLSFISSRVMGEIYIAHG</sequence>
<evidence type="ECO:0000256" key="1">
    <source>
        <dbReference type="SAM" id="MobiDB-lite"/>
    </source>
</evidence>
<keyword evidence="3" id="KW-1185">Reference proteome</keyword>
<evidence type="ECO:0000313" key="3">
    <source>
        <dbReference type="Proteomes" id="UP001054945"/>
    </source>
</evidence>
<name>A0AAV4XCM6_CAEEX</name>
<dbReference type="Proteomes" id="UP001054945">
    <property type="component" value="Unassembled WGS sequence"/>
</dbReference>
<feature type="compositionally biased region" description="Basic and acidic residues" evidence="1">
    <location>
        <begin position="21"/>
        <end position="35"/>
    </location>
</feature>
<organism evidence="2 3">
    <name type="scientific">Caerostris extrusa</name>
    <name type="common">Bark spider</name>
    <name type="synonym">Caerostris bankana</name>
    <dbReference type="NCBI Taxonomy" id="172846"/>
    <lineage>
        <taxon>Eukaryota</taxon>
        <taxon>Metazoa</taxon>
        <taxon>Ecdysozoa</taxon>
        <taxon>Arthropoda</taxon>
        <taxon>Chelicerata</taxon>
        <taxon>Arachnida</taxon>
        <taxon>Araneae</taxon>
        <taxon>Araneomorphae</taxon>
        <taxon>Entelegynae</taxon>
        <taxon>Araneoidea</taxon>
        <taxon>Araneidae</taxon>
        <taxon>Caerostris</taxon>
    </lineage>
</organism>
<evidence type="ECO:0000313" key="2">
    <source>
        <dbReference type="EMBL" id="GIY92860.1"/>
    </source>
</evidence>
<dbReference type="AlphaFoldDB" id="A0AAV4XCM6"/>
<protein>
    <submittedName>
        <fullName evidence="2">Uncharacterized protein</fullName>
    </submittedName>
</protein>
<comment type="caution">
    <text evidence="2">The sequence shown here is derived from an EMBL/GenBank/DDBJ whole genome shotgun (WGS) entry which is preliminary data.</text>
</comment>
<reference evidence="2 3" key="1">
    <citation type="submission" date="2021-06" db="EMBL/GenBank/DDBJ databases">
        <title>Caerostris extrusa draft genome.</title>
        <authorList>
            <person name="Kono N."/>
            <person name="Arakawa K."/>
        </authorList>
    </citation>
    <scope>NUCLEOTIDE SEQUENCE [LARGE SCALE GENOMIC DNA]</scope>
</reference>
<feature type="compositionally biased region" description="Basic residues" evidence="1">
    <location>
        <begin position="1"/>
        <end position="15"/>
    </location>
</feature>